<dbReference type="Pfam" id="PF11155">
    <property type="entry name" value="DUF2935"/>
    <property type="match status" value="2"/>
</dbReference>
<keyword evidence="2" id="KW-1185">Reference proteome</keyword>
<protein>
    <recommendedName>
        <fullName evidence="3">DUF2935 domain-containing protein</fullName>
    </recommendedName>
</protein>
<dbReference type="RefSeq" id="WP_309865486.1">
    <property type="nucleotide sequence ID" value="NZ_JAVDQG010000004.1"/>
</dbReference>
<dbReference type="Gene3D" id="1.20.1260.120">
    <property type="entry name" value="Protein of unknown function DUF2935"/>
    <property type="match status" value="1"/>
</dbReference>
<evidence type="ECO:0000313" key="1">
    <source>
        <dbReference type="EMBL" id="MDR6226076.1"/>
    </source>
</evidence>
<accession>A0ABU1IMT2</accession>
<sequence length="269" mass="31246">MKASFEKESAFEHRFWLQVLGDHARFIRDSLSPIEAEEVRKATAFIEIFDRLLNQSRQALSAEGWIALAKEAHQASCQIRTFKLHLIQRHLTESIQLQLSPTFLNHMVNEVEEYIRVLKYLSKGEVPPLQNPIHHHLVWLLDAAGHAGAIQDNMDLVEKRLKKKSHQFMTHFEQFYIKAVELAGYMRTCLHHFPALDRFNSQVELEIAVFKRFLAELEEMRLTKQALGVLAPLMADHMAREECYYLIKLSQVSHVRPPDCDPASPRREA</sequence>
<evidence type="ECO:0000313" key="2">
    <source>
        <dbReference type="Proteomes" id="UP001185012"/>
    </source>
</evidence>
<dbReference type="SUPFAM" id="SSF158430">
    <property type="entry name" value="Bacillus cereus metalloprotein-like"/>
    <property type="match status" value="2"/>
</dbReference>
<proteinExistence type="predicted"/>
<organism evidence="1 2">
    <name type="scientific">Desmospora profundinema</name>
    <dbReference type="NCBI Taxonomy" id="1571184"/>
    <lineage>
        <taxon>Bacteria</taxon>
        <taxon>Bacillati</taxon>
        <taxon>Bacillota</taxon>
        <taxon>Bacilli</taxon>
        <taxon>Bacillales</taxon>
        <taxon>Thermoactinomycetaceae</taxon>
        <taxon>Desmospora</taxon>
    </lineage>
</organism>
<comment type="caution">
    <text evidence="1">The sequence shown here is derived from an EMBL/GenBank/DDBJ whole genome shotgun (WGS) entry which is preliminary data.</text>
</comment>
<evidence type="ECO:0008006" key="3">
    <source>
        <dbReference type="Google" id="ProtNLM"/>
    </source>
</evidence>
<dbReference type="InterPro" id="IPR021328">
    <property type="entry name" value="CotB-like"/>
</dbReference>
<name>A0ABU1IMT2_9BACL</name>
<gene>
    <name evidence="1" type="ORF">JOE21_002082</name>
</gene>
<dbReference type="EMBL" id="JAVDQG010000004">
    <property type="protein sequence ID" value="MDR6226076.1"/>
    <property type="molecule type" value="Genomic_DNA"/>
</dbReference>
<reference evidence="1 2" key="1">
    <citation type="submission" date="2023-07" db="EMBL/GenBank/DDBJ databases">
        <title>Genomic Encyclopedia of Type Strains, Phase IV (KMG-IV): sequencing the most valuable type-strain genomes for metagenomic binning, comparative biology and taxonomic classification.</title>
        <authorList>
            <person name="Goeker M."/>
        </authorList>
    </citation>
    <scope>NUCLEOTIDE SEQUENCE [LARGE SCALE GENOMIC DNA]</scope>
    <source>
        <strain evidence="1 2">DSM 45903</strain>
    </source>
</reference>
<dbReference type="Proteomes" id="UP001185012">
    <property type="component" value="Unassembled WGS sequence"/>
</dbReference>